<feature type="domain" description="Lumazine-binding" evidence="3">
    <location>
        <begin position="1"/>
        <end position="86"/>
    </location>
</feature>
<dbReference type="PANTHER" id="PTHR21098">
    <property type="entry name" value="RIBOFLAVIN SYNTHASE ALPHA CHAIN"/>
    <property type="match status" value="1"/>
</dbReference>
<feature type="domain" description="Lumazine-binding" evidence="3">
    <location>
        <begin position="87"/>
        <end position="182"/>
    </location>
</feature>
<reference evidence="4 5" key="1">
    <citation type="submission" date="2014-02" db="EMBL/GenBank/DDBJ databases">
        <title>Diversity of Thermotogales isolates from hydrothermal vents.</title>
        <authorList>
            <person name="Haverkamp T.H.A."/>
            <person name="Lossouarn J."/>
            <person name="Geslin C."/>
            <person name="Nesbo C.L."/>
        </authorList>
    </citation>
    <scope>NUCLEOTIDE SEQUENCE [LARGE SCALE GENOMIC DNA]</scope>
    <source>
        <strain evidence="4 5">431</strain>
    </source>
</reference>
<protein>
    <submittedName>
        <fullName evidence="4">Riboflavin synthase subunit alpha</fullName>
    </submittedName>
</protein>
<feature type="repeat" description="Lumazine-binding" evidence="2">
    <location>
        <begin position="1"/>
        <end position="86"/>
    </location>
</feature>
<dbReference type="PANTHER" id="PTHR21098:SF0">
    <property type="entry name" value="RIBOFLAVIN SYNTHASE"/>
    <property type="match status" value="1"/>
</dbReference>
<dbReference type="CDD" id="cd00402">
    <property type="entry name" value="Riboflavin_synthase_like"/>
    <property type="match status" value="1"/>
</dbReference>
<accession>A0ABM6GCB0</accession>
<dbReference type="Pfam" id="PF00677">
    <property type="entry name" value="Lum_binding"/>
    <property type="match status" value="2"/>
</dbReference>
<dbReference type="InterPro" id="IPR001783">
    <property type="entry name" value="Lumazine-bd"/>
</dbReference>
<dbReference type="Gene3D" id="2.40.30.20">
    <property type="match status" value="2"/>
</dbReference>
<dbReference type="PROSITE" id="PS51177">
    <property type="entry name" value="LUMAZINE_BIND"/>
    <property type="match status" value="2"/>
</dbReference>
<dbReference type="InterPro" id="IPR017938">
    <property type="entry name" value="Riboflavin_synthase-like_b-brl"/>
</dbReference>
<dbReference type="NCBIfam" id="NF006767">
    <property type="entry name" value="PRK09289.1"/>
    <property type="match status" value="1"/>
</dbReference>
<feature type="repeat" description="Lumazine-binding" evidence="2">
    <location>
        <begin position="87"/>
        <end position="182"/>
    </location>
</feature>
<name>A0ABM6GCB0_9BACT</name>
<dbReference type="RefSeq" id="WP_012056285.1">
    <property type="nucleotide sequence ID" value="NZ_CP007389.1"/>
</dbReference>
<dbReference type="SUPFAM" id="SSF63380">
    <property type="entry name" value="Riboflavin synthase domain-like"/>
    <property type="match status" value="2"/>
</dbReference>
<evidence type="ECO:0000313" key="5">
    <source>
        <dbReference type="Proteomes" id="UP000185490"/>
    </source>
</evidence>
<keyword evidence="5" id="KW-1185">Reference proteome</keyword>
<organism evidence="4 5">
    <name type="scientific">Thermosipho melanesiensis</name>
    <dbReference type="NCBI Taxonomy" id="46541"/>
    <lineage>
        <taxon>Bacteria</taxon>
        <taxon>Thermotogati</taxon>
        <taxon>Thermotogota</taxon>
        <taxon>Thermotogae</taxon>
        <taxon>Thermotogales</taxon>
        <taxon>Fervidobacteriaceae</taxon>
        <taxon>Thermosipho</taxon>
    </lineage>
</organism>
<dbReference type="PIRSF" id="PIRSF000498">
    <property type="entry name" value="Riboflavin_syn_A"/>
    <property type="match status" value="1"/>
</dbReference>
<keyword evidence="1" id="KW-0677">Repeat</keyword>
<sequence length="188" mass="21638">MFSGIIEHCTRDFLLRNGELEIKLPFKCEIGDSVSVNGVCLTVKRVYNFWHYFDVGNETMKITNLSFSKYLNIERALKIGDRLNGHFVMGHVDGLIRLVKTVKLFSTVYMYFTLPKERFAIVRKGSIALNGISLTISNVSLDVFEVQVIPHTFENTNLKYLDIGELVNYEIDIFARYGGKKNETIYFD</sequence>
<evidence type="ECO:0000256" key="2">
    <source>
        <dbReference type="PROSITE-ProRule" id="PRU00524"/>
    </source>
</evidence>
<dbReference type="EMBL" id="CP007389">
    <property type="protein sequence ID" value="APT73131.1"/>
    <property type="molecule type" value="Genomic_DNA"/>
</dbReference>
<dbReference type="Proteomes" id="UP000185490">
    <property type="component" value="Chromosome"/>
</dbReference>
<dbReference type="InterPro" id="IPR026017">
    <property type="entry name" value="Lumazine-bd_dom"/>
</dbReference>
<gene>
    <name evidence="4" type="ORF">BW47_00270</name>
</gene>
<evidence type="ECO:0000259" key="3">
    <source>
        <dbReference type="PROSITE" id="PS51177"/>
    </source>
</evidence>
<dbReference type="InterPro" id="IPR023366">
    <property type="entry name" value="ATP_synth_asu-like_sf"/>
</dbReference>
<proteinExistence type="predicted"/>
<evidence type="ECO:0000313" key="4">
    <source>
        <dbReference type="EMBL" id="APT73131.1"/>
    </source>
</evidence>
<evidence type="ECO:0000256" key="1">
    <source>
        <dbReference type="ARBA" id="ARBA00022737"/>
    </source>
</evidence>